<dbReference type="Pfam" id="PF23795">
    <property type="entry name" value="SH3_YKFC_2nd"/>
    <property type="match status" value="1"/>
</dbReference>
<keyword evidence="6" id="KW-0732">Signal</keyword>
<accession>A0A7W3PA76</accession>
<dbReference type="GO" id="GO:0008234">
    <property type="term" value="F:cysteine-type peptidase activity"/>
    <property type="evidence" value="ECO:0007669"/>
    <property type="project" value="UniProtKB-KW"/>
</dbReference>
<gene>
    <name evidence="8" type="ORF">FB382_002497</name>
</gene>
<evidence type="ECO:0000256" key="4">
    <source>
        <dbReference type="ARBA" id="ARBA00022807"/>
    </source>
</evidence>
<dbReference type="PANTHER" id="PTHR47053:SF3">
    <property type="entry name" value="GAMMA-D-GLUTAMYL-L-LYSINE DIPEPTIDYL-PEPTIDASE"/>
    <property type="match status" value="1"/>
</dbReference>
<evidence type="ECO:0000256" key="5">
    <source>
        <dbReference type="SAM" id="MobiDB-lite"/>
    </source>
</evidence>
<reference evidence="8 9" key="1">
    <citation type="submission" date="2020-07" db="EMBL/GenBank/DDBJ databases">
        <title>Sequencing the genomes of 1000 actinobacteria strains.</title>
        <authorList>
            <person name="Klenk H.-P."/>
        </authorList>
    </citation>
    <scope>NUCLEOTIDE SEQUENCE [LARGE SCALE GENOMIC DNA]</scope>
    <source>
        <strain evidence="8 9">DSM 21349</strain>
    </source>
</reference>
<dbReference type="PANTHER" id="PTHR47053">
    <property type="entry name" value="MUREIN DD-ENDOPEPTIDASE MEPH-RELATED"/>
    <property type="match status" value="1"/>
</dbReference>
<dbReference type="InterPro" id="IPR051202">
    <property type="entry name" value="Peptidase_C40"/>
</dbReference>
<comment type="caution">
    <text evidence="8">The sequence shown here is derived from an EMBL/GenBank/DDBJ whole genome shotgun (WGS) entry which is preliminary data.</text>
</comment>
<feature type="chain" id="PRO_5031489145" evidence="6">
    <location>
        <begin position="26"/>
        <end position="355"/>
    </location>
</feature>
<evidence type="ECO:0000256" key="2">
    <source>
        <dbReference type="ARBA" id="ARBA00022670"/>
    </source>
</evidence>
<dbReference type="PROSITE" id="PS51257">
    <property type="entry name" value="PROKAR_LIPOPROTEIN"/>
    <property type="match status" value="1"/>
</dbReference>
<sequence length="355" mass="38547">MGPRIRVVVAAALLATAAACGNAPAPPAARPSSSVASPATPTGSPASSAPEPAAGHELAVGANAWVAVAVARLWQSPSSPWPVDAPALRSPVRFRAWLQAMTLDQRRALFERSDTEALLGDRVVVRELRPHWVRVVVPSQPSPKARGGYPGWIPRRQLTARVPAWTAKVATVTRRTAWLRTDDAASARTTEVSAGTRLHVVGRTGHYLRVLTPRGDVRRLLEGVAVVRAPREAALPATRTGLRRTARSFLGLYYLWGGLSGFGLDCSGLTWLDYRVHGIRIPRDALPQSQHGRRTARHVGDLLFYASDGLVHHVSMYVGDGLMIHAPRTGEQVQVVSFEQEPLRSEYAGARRYLH</sequence>
<dbReference type="SUPFAM" id="SSF54001">
    <property type="entry name" value="Cysteine proteinases"/>
    <property type="match status" value="1"/>
</dbReference>
<dbReference type="InterPro" id="IPR038765">
    <property type="entry name" value="Papain-like_cys_pep_sf"/>
</dbReference>
<organism evidence="8 9">
    <name type="scientific">Nocardioides ginsengisegetis</name>
    <dbReference type="NCBI Taxonomy" id="661491"/>
    <lineage>
        <taxon>Bacteria</taxon>
        <taxon>Bacillati</taxon>
        <taxon>Actinomycetota</taxon>
        <taxon>Actinomycetes</taxon>
        <taxon>Propionibacteriales</taxon>
        <taxon>Nocardioidaceae</taxon>
        <taxon>Nocardioides</taxon>
    </lineage>
</organism>
<dbReference type="Gene3D" id="2.30.30.40">
    <property type="entry name" value="SH3 Domains"/>
    <property type="match status" value="1"/>
</dbReference>
<dbReference type="EMBL" id="JACGXA010000001">
    <property type="protein sequence ID" value="MBA8804206.1"/>
    <property type="molecule type" value="Genomic_DNA"/>
</dbReference>
<keyword evidence="4" id="KW-0788">Thiol protease</keyword>
<dbReference type="RefSeq" id="WP_182539580.1">
    <property type="nucleotide sequence ID" value="NZ_JACGXA010000001.1"/>
</dbReference>
<dbReference type="PROSITE" id="PS51935">
    <property type="entry name" value="NLPC_P60"/>
    <property type="match status" value="1"/>
</dbReference>
<feature type="domain" description="NlpC/P60" evidence="7">
    <location>
        <begin position="236"/>
        <end position="354"/>
    </location>
</feature>
<dbReference type="Proteomes" id="UP000580910">
    <property type="component" value="Unassembled WGS sequence"/>
</dbReference>
<dbReference type="AlphaFoldDB" id="A0A7W3PA76"/>
<dbReference type="InterPro" id="IPR000064">
    <property type="entry name" value="NLP_P60_dom"/>
</dbReference>
<proteinExistence type="inferred from homology"/>
<keyword evidence="9" id="KW-1185">Reference proteome</keyword>
<comment type="similarity">
    <text evidence="1">Belongs to the peptidase C40 family.</text>
</comment>
<dbReference type="InterPro" id="IPR057812">
    <property type="entry name" value="SH3_YKFC_2nd"/>
</dbReference>
<keyword evidence="2" id="KW-0645">Protease</keyword>
<evidence type="ECO:0000259" key="7">
    <source>
        <dbReference type="PROSITE" id="PS51935"/>
    </source>
</evidence>
<protein>
    <submittedName>
        <fullName evidence="8">Cell wall-associated NlpC family hydrolase</fullName>
    </submittedName>
</protein>
<evidence type="ECO:0000313" key="8">
    <source>
        <dbReference type="EMBL" id="MBA8804206.1"/>
    </source>
</evidence>
<dbReference type="Gene3D" id="3.90.1720.10">
    <property type="entry name" value="endopeptidase domain like (from Nostoc punctiforme)"/>
    <property type="match status" value="1"/>
</dbReference>
<keyword evidence="3 8" id="KW-0378">Hydrolase</keyword>
<dbReference type="Pfam" id="PF00877">
    <property type="entry name" value="NLPC_P60"/>
    <property type="match status" value="1"/>
</dbReference>
<evidence type="ECO:0000256" key="6">
    <source>
        <dbReference type="SAM" id="SignalP"/>
    </source>
</evidence>
<evidence type="ECO:0000256" key="3">
    <source>
        <dbReference type="ARBA" id="ARBA00022801"/>
    </source>
</evidence>
<feature type="compositionally biased region" description="Low complexity" evidence="5">
    <location>
        <begin position="30"/>
        <end position="54"/>
    </location>
</feature>
<feature type="region of interest" description="Disordered" evidence="5">
    <location>
        <begin position="22"/>
        <end position="54"/>
    </location>
</feature>
<dbReference type="GO" id="GO:0006508">
    <property type="term" value="P:proteolysis"/>
    <property type="evidence" value="ECO:0007669"/>
    <property type="project" value="UniProtKB-KW"/>
</dbReference>
<feature type="signal peptide" evidence="6">
    <location>
        <begin position="1"/>
        <end position="25"/>
    </location>
</feature>
<evidence type="ECO:0000313" key="9">
    <source>
        <dbReference type="Proteomes" id="UP000580910"/>
    </source>
</evidence>
<name>A0A7W3PA76_9ACTN</name>
<evidence type="ECO:0000256" key="1">
    <source>
        <dbReference type="ARBA" id="ARBA00007074"/>
    </source>
</evidence>